<dbReference type="AlphaFoldDB" id="A0A0R3TQT7"/>
<dbReference type="GO" id="GO:0005739">
    <property type="term" value="C:mitochondrion"/>
    <property type="evidence" value="ECO:0007669"/>
    <property type="project" value="UniProtKB-SubCell"/>
</dbReference>
<dbReference type="STRING" id="102285.A0A0R3TQT7"/>
<dbReference type="PANTHER" id="PTHR48417">
    <property type="entry name" value="ATP SYNTHASE F1 SUBUNIT EPSILON"/>
    <property type="match status" value="1"/>
</dbReference>
<comment type="subcellular location">
    <subcellularLocation>
        <location evidence="1">Mitochondrion</location>
    </subcellularLocation>
</comment>
<protein>
    <submittedName>
        <fullName evidence="9">ATPase inhibitor mai-2, mitochondrial</fullName>
    </submittedName>
</protein>
<evidence type="ECO:0000313" key="7">
    <source>
        <dbReference type="EMBL" id="VDO06725.1"/>
    </source>
</evidence>
<organism evidence="9">
    <name type="scientific">Rodentolepis nana</name>
    <name type="common">Dwarf tapeworm</name>
    <name type="synonym">Hymenolepis nana</name>
    <dbReference type="NCBI Taxonomy" id="102285"/>
    <lineage>
        <taxon>Eukaryota</taxon>
        <taxon>Metazoa</taxon>
        <taxon>Spiralia</taxon>
        <taxon>Lophotrochozoa</taxon>
        <taxon>Platyhelminthes</taxon>
        <taxon>Cestoda</taxon>
        <taxon>Eucestoda</taxon>
        <taxon>Cyclophyllidea</taxon>
        <taxon>Hymenolepididae</taxon>
        <taxon>Rodentolepis</taxon>
    </lineage>
</organism>
<dbReference type="SUPFAM" id="SSF64602">
    <property type="entry name" value="F1 ATPase inhibitor, IF1, C-terminal domain"/>
    <property type="match status" value="1"/>
</dbReference>
<dbReference type="WBParaSite" id="HNAJ_0000991601-mRNA-1">
    <property type="protein sequence ID" value="HNAJ_0000991601-mRNA-1"/>
    <property type="gene ID" value="HNAJ_0000991601"/>
</dbReference>
<evidence type="ECO:0000313" key="8">
    <source>
        <dbReference type="Proteomes" id="UP000278807"/>
    </source>
</evidence>
<evidence type="ECO:0000256" key="2">
    <source>
        <dbReference type="ARBA" id="ARBA00010901"/>
    </source>
</evidence>
<evidence type="ECO:0000256" key="4">
    <source>
        <dbReference type="ARBA" id="ARBA00023054"/>
    </source>
</evidence>
<dbReference type="Gene3D" id="1.20.5.500">
    <property type="entry name" value="Single helix bin"/>
    <property type="match status" value="1"/>
</dbReference>
<evidence type="ECO:0000256" key="3">
    <source>
        <dbReference type="ARBA" id="ARBA00022946"/>
    </source>
</evidence>
<name>A0A0R3TQT7_RODNA</name>
<keyword evidence="5" id="KW-0496">Mitochondrion</keyword>
<reference evidence="9" key="1">
    <citation type="submission" date="2017-02" db="UniProtKB">
        <authorList>
            <consortium name="WormBaseParasite"/>
        </authorList>
    </citation>
    <scope>IDENTIFICATION</scope>
</reference>
<dbReference type="Pfam" id="PF04568">
    <property type="entry name" value="IATP"/>
    <property type="match status" value="1"/>
</dbReference>
<keyword evidence="8" id="KW-1185">Reference proteome</keyword>
<evidence type="ECO:0000256" key="6">
    <source>
        <dbReference type="SAM" id="Coils"/>
    </source>
</evidence>
<proteinExistence type="inferred from homology"/>
<evidence type="ECO:0000256" key="1">
    <source>
        <dbReference type="ARBA" id="ARBA00004173"/>
    </source>
</evidence>
<keyword evidence="4 6" id="KW-0175">Coiled coil</keyword>
<keyword evidence="3" id="KW-0809">Transit peptide</keyword>
<feature type="coiled-coil region" evidence="6">
    <location>
        <begin position="78"/>
        <end position="116"/>
    </location>
</feature>
<comment type="similarity">
    <text evidence="2">Belongs to the ATPase inhibitor family.</text>
</comment>
<dbReference type="InterPro" id="IPR007648">
    <property type="entry name" value="ATPase_inhibitor_mt"/>
</dbReference>
<accession>A0A0R3TQT7</accession>
<dbReference type="Proteomes" id="UP000278807">
    <property type="component" value="Unassembled WGS sequence"/>
</dbReference>
<dbReference type="PANTHER" id="PTHR48417:SF1">
    <property type="entry name" value="ATP SYNTHASE F1 SUBUNIT EPSILON"/>
    <property type="match status" value="1"/>
</dbReference>
<dbReference type="GO" id="GO:0042030">
    <property type="term" value="F:ATPase inhibitor activity"/>
    <property type="evidence" value="ECO:0007669"/>
    <property type="project" value="InterPro"/>
</dbReference>
<reference evidence="7 8" key="2">
    <citation type="submission" date="2018-11" db="EMBL/GenBank/DDBJ databases">
        <authorList>
            <consortium name="Pathogen Informatics"/>
        </authorList>
    </citation>
    <scope>NUCLEOTIDE SEQUENCE [LARGE SCALE GENOMIC DNA]</scope>
</reference>
<sequence length="117" mass="13306">MLNLGFAAIPTFIRKINAKQVDSVKPVVIGCYRMYAGDELGRGVQKGGGKGGHVRDAGGSLGKREAALEEEYFYRKNMEQLNDFKKHLEDEVNFHKEQIERHKEALKRSLKELDEID</sequence>
<dbReference type="EMBL" id="UZAE01012797">
    <property type="protein sequence ID" value="VDO06725.1"/>
    <property type="molecule type" value="Genomic_DNA"/>
</dbReference>
<dbReference type="OrthoDB" id="10045676at2759"/>
<evidence type="ECO:0000256" key="5">
    <source>
        <dbReference type="ARBA" id="ARBA00023128"/>
    </source>
</evidence>
<gene>
    <name evidence="7" type="ORF">HNAJ_LOCUS9911</name>
</gene>
<evidence type="ECO:0000313" key="9">
    <source>
        <dbReference type="WBParaSite" id="HNAJ_0000991601-mRNA-1"/>
    </source>
</evidence>